<dbReference type="GO" id="GO:0007283">
    <property type="term" value="P:spermatogenesis"/>
    <property type="evidence" value="ECO:0007669"/>
    <property type="project" value="UniProtKB-KW"/>
</dbReference>
<comment type="subcellular location">
    <subcellularLocation>
        <location evidence="1">Cytoplasm</location>
    </subcellularLocation>
</comment>
<dbReference type="InterPro" id="IPR002999">
    <property type="entry name" value="Tudor"/>
</dbReference>
<dbReference type="GO" id="GO:0051321">
    <property type="term" value="P:meiotic cell cycle"/>
    <property type="evidence" value="ECO:0007669"/>
    <property type="project" value="UniProtKB-KW"/>
</dbReference>
<evidence type="ECO:0000256" key="9">
    <source>
        <dbReference type="ARBA" id="ARBA00022871"/>
    </source>
</evidence>
<dbReference type="GO" id="GO:0005737">
    <property type="term" value="C:cytoplasm"/>
    <property type="evidence" value="ECO:0007669"/>
    <property type="project" value="UniProtKB-SubCell"/>
</dbReference>
<proteinExistence type="evidence at transcript level"/>
<keyword evidence="4" id="KW-0963">Cytoplasm</keyword>
<dbReference type="PANTHER" id="PTHR18934">
    <property type="entry name" value="ATP-DEPENDENT RNA HELICASE"/>
    <property type="match status" value="1"/>
</dbReference>
<dbReference type="InterPro" id="IPR014001">
    <property type="entry name" value="Helicase_ATP-bd"/>
</dbReference>
<evidence type="ECO:0000256" key="11">
    <source>
        <dbReference type="ARBA" id="ARBA00023254"/>
    </source>
</evidence>
<feature type="domain" description="Helicase ATP-binding" evidence="14">
    <location>
        <begin position="183"/>
        <end position="349"/>
    </location>
</feature>
<dbReference type="PROSITE" id="PS51192">
    <property type="entry name" value="HELICASE_ATP_BIND_1"/>
    <property type="match status" value="1"/>
</dbReference>
<dbReference type="SMART" id="SM00333">
    <property type="entry name" value="TUDOR"/>
    <property type="match status" value="1"/>
</dbReference>
<keyword evidence="3" id="KW-0217">Developmental protein</keyword>
<feature type="region of interest" description="Disordered" evidence="12">
    <location>
        <begin position="86"/>
        <end position="107"/>
    </location>
</feature>
<feature type="compositionally biased region" description="Polar residues" evidence="12">
    <location>
        <begin position="45"/>
        <end position="55"/>
    </location>
</feature>
<evidence type="ECO:0000256" key="12">
    <source>
        <dbReference type="SAM" id="MobiDB-lite"/>
    </source>
</evidence>
<dbReference type="GO" id="GO:0016787">
    <property type="term" value="F:hydrolase activity"/>
    <property type="evidence" value="ECO:0007669"/>
    <property type="project" value="UniProtKB-KW"/>
</dbReference>
<dbReference type="Gene3D" id="2.30.30.140">
    <property type="match status" value="1"/>
</dbReference>
<keyword evidence="10" id="KW-0943">RNA-mediated gene silencing</keyword>
<evidence type="ECO:0000259" key="13">
    <source>
        <dbReference type="PROSITE" id="PS50304"/>
    </source>
</evidence>
<dbReference type="PROSITE" id="PS50304">
    <property type="entry name" value="TUDOR"/>
    <property type="match status" value="1"/>
</dbReference>
<dbReference type="GO" id="GO:0031047">
    <property type="term" value="P:regulatory ncRNA-mediated gene silencing"/>
    <property type="evidence" value="ECO:0007669"/>
    <property type="project" value="UniProtKB-KW"/>
</dbReference>
<dbReference type="GO" id="GO:0004386">
    <property type="term" value="F:helicase activity"/>
    <property type="evidence" value="ECO:0007669"/>
    <property type="project" value="TreeGrafter"/>
</dbReference>
<evidence type="ECO:0000256" key="4">
    <source>
        <dbReference type="ARBA" id="ARBA00022490"/>
    </source>
</evidence>
<dbReference type="InterPro" id="IPR002464">
    <property type="entry name" value="DNA/RNA_helicase_DEAH_CS"/>
</dbReference>
<feature type="region of interest" description="Disordered" evidence="12">
    <location>
        <begin position="1191"/>
        <end position="1220"/>
    </location>
</feature>
<dbReference type="PROSITE" id="PS00690">
    <property type="entry name" value="DEAH_ATP_HELICASE"/>
    <property type="match status" value="1"/>
</dbReference>
<keyword evidence="7" id="KW-0378">Hydrolase</keyword>
<gene>
    <name evidence="16" type="primary">tdrd9</name>
</gene>
<organism evidence="16">
    <name type="scientific">Macrostomum lignano</name>
    <dbReference type="NCBI Taxonomy" id="282301"/>
    <lineage>
        <taxon>Eukaryota</taxon>
        <taxon>Metazoa</taxon>
        <taxon>Spiralia</taxon>
        <taxon>Lophotrochozoa</taxon>
        <taxon>Platyhelminthes</taxon>
        <taxon>Rhabditophora</taxon>
        <taxon>Macrostomorpha</taxon>
        <taxon>Macrostomida</taxon>
        <taxon>Macrostomidae</taxon>
        <taxon>Macrostomum</taxon>
    </lineage>
</organism>
<dbReference type="Pfam" id="PF00271">
    <property type="entry name" value="Helicase_C"/>
    <property type="match status" value="1"/>
</dbReference>
<dbReference type="Pfam" id="PF00270">
    <property type="entry name" value="DEAD"/>
    <property type="match status" value="1"/>
</dbReference>
<evidence type="ECO:0000259" key="15">
    <source>
        <dbReference type="PROSITE" id="PS51194"/>
    </source>
</evidence>
<comment type="similarity">
    <text evidence="2">Belongs to the DEAD box helicase family. DEAH subfamily.</text>
</comment>
<dbReference type="GO" id="GO:0030154">
    <property type="term" value="P:cell differentiation"/>
    <property type="evidence" value="ECO:0007669"/>
    <property type="project" value="UniProtKB-KW"/>
</dbReference>
<dbReference type="EMBL" id="KR132207">
    <property type="protein sequence ID" value="ALD16255.1"/>
    <property type="molecule type" value="mRNA"/>
</dbReference>
<dbReference type="InterPro" id="IPR001650">
    <property type="entry name" value="Helicase_C-like"/>
</dbReference>
<evidence type="ECO:0000256" key="6">
    <source>
        <dbReference type="ARBA" id="ARBA00022782"/>
    </source>
</evidence>
<evidence type="ECO:0000256" key="5">
    <source>
        <dbReference type="ARBA" id="ARBA00022741"/>
    </source>
</evidence>
<evidence type="ECO:0000256" key="10">
    <source>
        <dbReference type="ARBA" id="ARBA00023158"/>
    </source>
</evidence>
<feature type="domain" description="Tudor" evidence="13">
    <location>
        <begin position="998"/>
        <end position="1055"/>
    </location>
</feature>
<feature type="region of interest" description="Disordered" evidence="12">
    <location>
        <begin position="28"/>
        <end position="56"/>
    </location>
</feature>
<name>A0A0M4H5T1_9PLAT</name>
<dbReference type="GO" id="GO:0005524">
    <property type="term" value="F:ATP binding"/>
    <property type="evidence" value="ECO:0007669"/>
    <property type="project" value="UniProtKB-KW"/>
</dbReference>
<dbReference type="InterPro" id="IPR011545">
    <property type="entry name" value="DEAD/DEAH_box_helicase_dom"/>
</dbReference>
<reference evidence="16" key="1">
    <citation type="journal article" date="2015" name="RNA">
        <title>Dual functions of Macpiwi1 in transposon silencing and stem cell maintenance in the flatworm Macrostomum lignano.</title>
        <authorList>
            <person name="Zhou X."/>
            <person name="Battistoni G."/>
            <person name="El Demerdash O."/>
            <person name="Gurtowski J."/>
            <person name="Wunderer J."/>
            <person name="Falciatori I."/>
            <person name="Ladurner P."/>
            <person name="Schatz M.C."/>
            <person name="Hannon G.J."/>
            <person name="Wasik K.A."/>
        </authorList>
    </citation>
    <scope>NUCLEOTIDE SEQUENCE</scope>
</reference>
<evidence type="ECO:0000256" key="8">
    <source>
        <dbReference type="ARBA" id="ARBA00022840"/>
    </source>
</evidence>
<dbReference type="InterPro" id="IPR027417">
    <property type="entry name" value="P-loop_NTPase"/>
</dbReference>
<protein>
    <submittedName>
        <fullName evidence="16">Tudor domain-containing 9</fullName>
    </submittedName>
</protein>
<evidence type="ECO:0000259" key="14">
    <source>
        <dbReference type="PROSITE" id="PS51192"/>
    </source>
</evidence>
<keyword evidence="6" id="KW-0221">Differentiation</keyword>
<keyword evidence="5" id="KW-0547">Nucleotide-binding</keyword>
<sequence>MSQFAAGDPAFVNQLMRTFVHGETFNPTGLTRISTEPKNFRPQPAVQTDRSQGLDNSPAYAQAVRQVESLGINNYVLTRNIAATSRDGGATASSDGPTAAEYEQQQREQRFQRQQIRPESASISALETLTNITSLRDQTNHTIVEAQPSGLAAPRIVPRSSDLPWDPARYKRLPILQHREDILRSLQCSDIVFIQGNTGCGKSTQVPQYILDNAVDKEQPVNIIVTQPRRIAAVSVSDWICKQRNWAKNARCGYQIGLDNQQSQDTCILYVTTGVLLEKLIHSKRLDYWSHIILDEAHERDLEMDMCLLVIKQLMGASGTGTKLVVMSATMDDAKIRRYLCSDKADDTLDTIRVSEAPYDVETYYYHDAIERVNNSQPMQNDVQLPRLTPQDVDPDDFELNDHKMQLIKRLIASFESGAVLVFLPGLYDIISLSDYLKDPSKCVGIDPHDWEIIPLHSTVSADQQRRAFNNYEFKRKVILATNIAESSITIEDIVYVIDLCQTKYLCKDDNSTLSSLRVGWASKSNLKQRSGRAGRLQSGVCYRLITPEIDAELEEFEPSAMLRCPIENCILKVKLMGEAPLSFLTAAIDPPSPVRIAESVIRLKLVSALSSNVADHFDGELTFLGRVIAHLPVDILVGKLIVLSFIFGCLEDGVIIGACMSSSKSLFSRPIVDFQPDQAIYSFEEKLIYSQGSCSDSVAMCSAFKNFLQNRQSGVFHSDMEVIRWCRTKFIDPRALKEVESLHTDLLRRLEKFNIRPTNSRQGANAKEPQDEVDKILLPIVLAGAFYPNFFIRDTSAYGETGASKEFAGHDPSNTVMFSGFPLNEGDLYRRQLADLVKKYCMHKVLGEPSVSSENSKCFVSFDVEHVMDTEAKSNPDTACGLPSLVGRIHPSVLLALKAGKMAVFRLRYRDANQRSKFMSVLQEFYSKRPDRLAAGAANDGPKSPLACLGSEQNFFVEPTHVVNVGHFYGIPKDFFGMEHEMLNQLQNCTKTRLSSEPFVGLMALAPYQGDYYRCCVLGAPQAGKILVRFIDYGNTGSVLVNELCSMPENLREYPPLAVEIKLAEIKPRGFTHFDGEWTCKESSLFKKILSSRLFSTIHSRTDKLLVHCRIFSIVCDVVRVRVSMIKDKTALIDDEVPTLNMILVQGSACRNMPDWASATLSEILRRIGAPRIQDGFDLSLAESATECYESRRDNSHRRRTFTTSHGKTNSAASTSGGNGSYGRLFDRSELDVLVRNFELTAGAPVFGRGYFTPRGPSHPFEMKFRGLCNSYRRKQIGLDADSVNSVAIDPEPQNPTDRLLIAGSVMLDSKNQNRLVLSHTTLFPHIPGLPALLCLLFAPQMEPRCNPHGLTHYTGFLCGMGAIDGQPVDPAHDLLVQPDVLLDNSDLVRVNQIRMQANFMLGDRGGSSSLQLVECDLVNLRNRQNMLRSLLRQLFFKTAYPLVPKTLETAGPNADYWGWPRRLGVTMGTPTNQIANCSIYSLHNAIQDIGANKGRLLATSAGGQLLPDNGANANYNKSGWDAWVLRWRQFLNDQLQCLNRAVQSRRDDGWAFVCPVCYDSCGNAGLFLHDLKELEDHLGSNEHAENVAYWRL</sequence>
<feature type="domain" description="Helicase C-terminal" evidence="15">
    <location>
        <begin position="407"/>
        <end position="578"/>
    </location>
</feature>
<evidence type="ECO:0000256" key="3">
    <source>
        <dbReference type="ARBA" id="ARBA00022473"/>
    </source>
</evidence>
<dbReference type="Gene3D" id="3.40.50.300">
    <property type="entry name" value="P-loop containing nucleotide triphosphate hydrolases"/>
    <property type="match status" value="2"/>
</dbReference>
<evidence type="ECO:0000256" key="7">
    <source>
        <dbReference type="ARBA" id="ARBA00022801"/>
    </source>
</evidence>
<dbReference type="Gene3D" id="1.20.120.1080">
    <property type="match status" value="1"/>
</dbReference>
<keyword evidence="9" id="KW-0744">Spermatogenesis</keyword>
<dbReference type="Pfam" id="PF00567">
    <property type="entry name" value="TUDOR"/>
    <property type="match status" value="1"/>
</dbReference>
<keyword evidence="8" id="KW-0067">ATP-binding</keyword>
<dbReference type="SMART" id="SM00847">
    <property type="entry name" value="HA2"/>
    <property type="match status" value="1"/>
</dbReference>
<dbReference type="PROSITE" id="PS51194">
    <property type="entry name" value="HELICASE_CTER"/>
    <property type="match status" value="1"/>
</dbReference>
<dbReference type="PANTHER" id="PTHR18934:SF113">
    <property type="entry name" value="ATP-DEPENDENT RNA HELICASE TDRD9"/>
    <property type="match status" value="1"/>
</dbReference>
<dbReference type="InterPro" id="IPR007502">
    <property type="entry name" value="Helicase-assoc_dom"/>
</dbReference>
<dbReference type="SMART" id="SM00487">
    <property type="entry name" value="DEXDc"/>
    <property type="match status" value="1"/>
</dbReference>
<dbReference type="SMART" id="SM00490">
    <property type="entry name" value="HELICc"/>
    <property type="match status" value="1"/>
</dbReference>
<evidence type="ECO:0000313" key="16">
    <source>
        <dbReference type="EMBL" id="ALD16255.1"/>
    </source>
</evidence>
<dbReference type="CDD" id="cd18791">
    <property type="entry name" value="SF2_C_RHA"/>
    <property type="match status" value="1"/>
</dbReference>
<keyword evidence="11" id="KW-0469">Meiosis</keyword>
<evidence type="ECO:0000256" key="2">
    <source>
        <dbReference type="ARBA" id="ARBA00008792"/>
    </source>
</evidence>
<accession>A0A0M4H5T1</accession>
<dbReference type="SUPFAM" id="SSF52540">
    <property type="entry name" value="P-loop containing nucleoside triphosphate hydrolases"/>
    <property type="match status" value="1"/>
</dbReference>
<dbReference type="SUPFAM" id="SSF63748">
    <property type="entry name" value="Tudor/PWWP/MBT"/>
    <property type="match status" value="1"/>
</dbReference>
<feature type="compositionally biased region" description="Polar residues" evidence="12">
    <location>
        <begin position="28"/>
        <end position="37"/>
    </location>
</feature>
<dbReference type="GO" id="GO:0003723">
    <property type="term" value="F:RNA binding"/>
    <property type="evidence" value="ECO:0007669"/>
    <property type="project" value="TreeGrafter"/>
</dbReference>
<evidence type="ECO:0000256" key="1">
    <source>
        <dbReference type="ARBA" id="ARBA00004496"/>
    </source>
</evidence>